<keyword evidence="12 15" id="KW-0472">Membrane</keyword>
<dbReference type="Proteomes" id="UP000320582">
    <property type="component" value="Unassembled WGS sequence"/>
</dbReference>
<evidence type="ECO:0000313" key="16">
    <source>
        <dbReference type="EMBL" id="TQM90076.1"/>
    </source>
</evidence>
<dbReference type="EMBL" id="VFPT01000003">
    <property type="protein sequence ID" value="TQM90076.1"/>
    <property type="molecule type" value="Genomic_DNA"/>
</dbReference>
<comment type="subcellular location">
    <subcellularLocation>
        <location evidence="1">Cell inner membrane</location>
        <topology evidence="1">Multi-pass membrane protein</topology>
    </subcellularLocation>
</comment>
<protein>
    <recommendedName>
        <fullName evidence="3">Mercuric transport protein MerT</fullName>
    </recommendedName>
    <alternativeName>
        <fullName evidence="13">Mercury ion transport protein</fullName>
    </alternativeName>
</protein>
<keyword evidence="11 15" id="KW-1133">Transmembrane helix</keyword>
<comment type="caution">
    <text evidence="16">The sequence shown here is derived from an EMBL/GenBank/DDBJ whole genome shotgun (WGS) entry which is preliminary data.</text>
</comment>
<evidence type="ECO:0000256" key="7">
    <source>
        <dbReference type="ARBA" id="ARBA00022519"/>
    </source>
</evidence>
<evidence type="ECO:0000256" key="11">
    <source>
        <dbReference type="ARBA" id="ARBA00022989"/>
    </source>
</evidence>
<organism evidence="16 17">
    <name type="scientific">Roseinatronobacter monicus</name>
    <dbReference type="NCBI Taxonomy" id="393481"/>
    <lineage>
        <taxon>Bacteria</taxon>
        <taxon>Pseudomonadati</taxon>
        <taxon>Pseudomonadota</taxon>
        <taxon>Alphaproteobacteria</taxon>
        <taxon>Rhodobacterales</taxon>
        <taxon>Paracoccaceae</taxon>
        <taxon>Roseinatronobacter</taxon>
    </lineage>
</organism>
<keyword evidence="4" id="KW-0813">Transport</keyword>
<evidence type="ECO:0000256" key="4">
    <source>
        <dbReference type="ARBA" id="ARBA00022448"/>
    </source>
</evidence>
<keyword evidence="8 15" id="KW-0812">Transmembrane</keyword>
<keyword evidence="6" id="KW-1003">Cell membrane</keyword>
<comment type="function">
    <text evidence="14">Involved in mercury resistance. Probably transfers a mercuric ion from the periplasmic Hg(2+)-binding protein MerP to the cytoplasmic mercuric reductase MerA.</text>
</comment>
<comment type="similarity">
    <text evidence="2">Belongs to the MerT family.</text>
</comment>
<evidence type="ECO:0000256" key="13">
    <source>
        <dbReference type="ARBA" id="ARBA00030934"/>
    </source>
</evidence>
<evidence type="ECO:0000256" key="15">
    <source>
        <dbReference type="SAM" id="Phobius"/>
    </source>
</evidence>
<evidence type="ECO:0000256" key="2">
    <source>
        <dbReference type="ARBA" id="ARBA00008224"/>
    </source>
</evidence>
<evidence type="ECO:0000256" key="1">
    <source>
        <dbReference type="ARBA" id="ARBA00004429"/>
    </source>
</evidence>
<accession>A0A543K4R6</accession>
<keyword evidence="9" id="KW-0479">Metal-binding</keyword>
<sequence>MSIAEDKTSSTVPGRPARKGWFAAGGVVGAFLASACCIGPLVLLTLGISGAWIGNLTALEPYKPIFAVIALGFIAAGFWQVYFRQPTVCEPGSYCARPNSARITKTLLWASLALVLAALTINWWAPLLY</sequence>
<evidence type="ECO:0000256" key="6">
    <source>
        <dbReference type="ARBA" id="ARBA00022475"/>
    </source>
</evidence>
<evidence type="ECO:0000256" key="14">
    <source>
        <dbReference type="ARBA" id="ARBA00045720"/>
    </source>
</evidence>
<dbReference type="Pfam" id="PF02411">
    <property type="entry name" value="MerT"/>
    <property type="match status" value="1"/>
</dbReference>
<gene>
    <name evidence="16" type="ORF">BD293_3993</name>
</gene>
<dbReference type="GO" id="GO:0046872">
    <property type="term" value="F:metal ion binding"/>
    <property type="evidence" value="ECO:0007669"/>
    <property type="project" value="UniProtKB-KW"/>
</dbReference>
<name>A0A543K4R6_9RHOB</name>
<evidence type="ECO:0000256" key="3">
    <source>
        <dbReference type="ARBA" id="ARBA00017053"/>
    </source>
</evidence>
<keyword evidence="5" id="KW-0475">Mercuric resistance</keyword>
<feature type="transmembrane region" description="Helical" evidence="15">
    <location>
        <begin position="65"/>
        <end position="83"/>
    </location>
</feature>
<dbReference type="Gene3D" id="1.10.287.910">
    <property type="entry name" value="bacterial mercury transporter, merf"/>
    <property type="match status" value="1"/>
</dbReference>
<evidence type="ECO:0000256" key="5">
    <source>
        <dbReference type="ARBA" id="ARBA00022466"/>
    </source>
</evidence>
<dbReference type="GO" id="GO:0015097">
    <property type="term" value="F:mercury ion transmembrane transporter activity"/>
    <property type="evidence" value="ECO:0007669"/>
    <property type="project" value="InterPro"/>
</dbReference>
<keyword evidence="7" id="KW-0997">Cell inner membrane</keyword>
<dbReference type="AlphaFoldDB" id="A0A543K4R6"/>
<dbReference type="OrthoDB" id="9813737at2"/>
<proteinExistence type="inferred from homology"/>
<dbReference type="InterPro" id="IPR003457">
    <property type="entry name" value="Transprt_MerT"/>
</dbReference>
<evidence type="ECO:0000256" key="8">
    <source>
        <dbReference type="ARBA" id="ARBA00022692"/>
    </source>
</evidence>
<evidence type="ECO:0000313" key="17">
    <source>
        <dbReference type="Proteomes" id="UP000320582"/>
    </source>
</evidence>
<keyword evidence="10" id="KW-0476">Mercury</keyword>
<keyword evidence="17" id="KW-1185">Reference proteome</keyword>
<dbReference type="GO" id="GO:0005886">
    <property type="term" value="C:plasma membrane"/>
    <property type="evidence" value="ECO:0007669"/>
    <property type="project" value="UniProtKB-SubCell"/>
</dbReference>
<evidence type="ECO:0000256" key="12">
    <source>
        <dbReference type="ARBA" id="ARBA00023136"/>
    </source>
</evidence>
<evidence type="ECO:0000256" key="9">
    <source>
        <dbReference type="ARBA" id="ARBA00022723"/>
    </source>
</evidence>
<evidence type="ECO:0000256" key="10">
    <source>
        <dbReference type="ARBA" id="ARBA00022914"/>
    </source>
</evidence>
<feature type="transmembrane region" description="Helical" evidence="15">
    <location>
        <begin position="21"/>
        <end position="53"/>
    </location>
</feature>
<feature type="transmembrane region" description="Helical" evidence="15">
    <location>
        <begin position="107"/>
        <end position="125"/>
    </location>
</feature>
<reference evidence="16 17" key="1">
    <citation type="submission" date="2019-06" db="EMBL/GenBank/DDBJ databases">
        <title>Genomic Encyclopedia of Archaeal and Bacterial Type Strains, Phase II (KMG-II): from individual species to whole genera.</title>
        <authorList>
            <person name="Goeker M."/>
        </authorList>
    </citation>
    <scope>NUCLEOTIDE SEQUENCE [LARGE SCALE GENOMIC DNA]</scope>
    <source>
        <strain evidence="16 17">DSM 18423</strain>
    </source>
</reference>
<dbReference type="RefSeq" id="WP_142085154.1">
    <property type="nucleotide sequence ID" value="NZ_VFPT01000003.1"/>
</dbReference>